<accession>A0AAV4SMC3</accession>
<comment type="caution">
    <text evidence="1">The sequence shown here is derived from an EMBL/GenBank/DDBJ whole genome shotgun (WGS) entry which is preliminary data.</text>
</comment>
<dbReference type="EMBL" id="BPLQ01007944">
    <property type="protein sequence ID" value="GIY33482.1"/>
    <property type="molecule type" value="Genomic_DNA"/>
</dbReference>
<keyword evidence="2" id="KW-1185">Reference proteome</keyword>
<dbReference type="Proteomes" id="UP001054837">
    <property type="component" value="Unassembled WGS sequence"/>
</dbReference>
<evidence type="ECO:0000313" key="2">
    <source>
        <dbReference type="Proteomes" id="UP001054837"/>
    </source>
</evidence>
<protein>
    <submittedName>
        <fullName evidence="1">Uncharacterized protein</fullName>
    </submittedName>
</protein>
<proteinExistence type="predicted"/>
<gene>
    <name evidence="1" type="ORF">CDAR_474251</name>
</gene>
<sequence length="99" mass="11335">MAIHLLSGVYISERLPQVGLTTPPVKNLLVRNLKGEEHKWGRISPRRKKNDLLIGTWNMSALYRGGALNNWIDVFENYKLDILAIQGSDGSVRDFWIKM</sequence>
<reference evidence="1 2" key="1">
    <citation type="submission" date="2021-06" db="EMBL/GenBank/DDBJ databases">
        <title>Caerostris darwini draft genome.</title>
        <authorList>
            <person name="Kono N."/>
            <person name="Arakawa K."/>
        </authorList>
    </citation>
    <scope>NUCLEOTIDE SEQUENCE [LARGE SCALE GENOMIC DNA]</scope>
</reference>
<name>A0AAV4SMC3_9ARAC</name>
<organism evidence="1 2">
    <name type="scientific">Caerostris darwini</name>
    <dbReference type="NCBI Taxonomy" id="1538125"/>
    <lineage>
        <taxon>Eukaryota</taxon>
        <taxon>Metazoa</taxon>
        <taxon>Ecdysozoa</taxon>
        <taxon>Arthropoda</taxon>
        <taxon>Chelicerata</taxon>
        <taxon>Arachnida</taxon>
        <taxon>Araneae</taxon>
        <taxon>Araneomorphae</taxon>
        <taxon>Entelegynae</taxon>
        <taxon>Araneoidea</taxon>
        <taxon>Araneidae</taxon>
        <taxon>Caerostris</taxon>
    </lineage>
</organism>
<evidence type="ECO:0000313" key="1">
    <source>
        <dbReference type="EMBL" id="GIY33482.1"/>
    </source>
</evidence>
<dbReference type="AlphaFoldDB" id="A0AAV4SMC3"/>